<dbReference type="EMBL" id="BT081962">
    <property type="protein sequence ID" value="ACO52093.1"/>
    <property type="molecule type" value="mRNA"/>
</dbReference>
<accession>C1C533</accession>
<reference evidence="1" key="1">
    <citation type="submission" date="2009-04" db="EMBL/GenBank/DDBJ databases">
        <authorList>
            <person name="Carlson J."/>
            <person name="Booth B."/>
            <person name="Frise E."/>
            <person name="Sandler J."/>
            <person name="Wan K."/>
            <person name="Yu C."/>
            <person name="Celniker S."/>
        </authorList>
    </citation>
    <scope>NUCLEOTIDE SEQUENCE</scope>
</reference>
<organism evidence="1">
    <name type="scientific">Drosophila melanogaster</name>
    <name type="common">Fruit fly</name>
    <dbReference type="NCBI Taxonomy" id="7227"/>
    <lineage>
        <taxon>Eukaryota</taxon>
        <taxon>Metazoa</taxon>
        <taxon>Ecdysozoa</taxon>
        <taxon>Arthropoda</taxon>
        <taxon>Hexapoda</taxon>
        <taxon>Insecta</taxon>
        <taxon>Pterygota</taxon>
        <taxon>Neoptera</taxon>
        <taxon>Endopterygota</taxon>
        <taxon>Diptera</taxon>
        <taxon>Brachycera</taxon>
        <taxon>Muscomorpha</taxon>
        <taxon>Ephydroidea</taxon>
        <taxon>Drosophilidae</taxon>
        <taxon>Drosophila</taxon>
        <taxon>Sophophora</taxon>
    </lineage>
</organism>
<feature type="non-terminal residue" evidence="1">
    <location>
        <position position="1"/>
    </location>
</feature>
<protein>
    <submittedName>
        <fullName evidence="1">MIP06207p</fullName>
    </submittedName>
</protein>
<proteinExistence type="evidence at transcript level"/>
<sequence length="38" mass="4330">SLYFSNLLNHSLKISSVKAVSEKAESEYIVNTVEMRNK</sequence>
<dbReference type="AlphaFoldDB" id="C1C533"/>
<name>C1C533_DROME</name>
<evidence type="ECO:0000313" key="1">
    <source>
        <dbReference type="EMBL" id="ACO52093.1"/>
    </source>
</evidence>